<keyword evidence="1" id="KW-0732">Signal</keyword>
<dbReference type="AlphaFoldDB" id="A0A8B7PSJ4"/>
<evidence type="ECO:0000313" key="2">
    <source>
        <dbReference type="Proteomes" id="UP000694843"/>
    </source>
</evidence>
<dbReference type="Proteomes" id="UP000694843">
    <property type="component" value="Unplaced"/>
</dbReference>
<proteinExistence type="predicted"/>
<dbReference type="GeneID" id="108683360"/>
<name>A0A8B7PSJ4_HYAAZ</name>
<evidence type="ECO:0000313" key="3">
    <source>
        <dbReference type="RefSeq" id="XP_018028162.1"/>
    </source>
</evidence>
<feature type="signal peptide" evidence="1">
    <location>
        <begin position="1"/>
        <end position="34"/>
    </location>
</feature>
<gene>
    <name evidence="3" type="primary">LOC108683360</name>
</gene>
<sequence>MVGRGSSSSGWQQVRSFGVLSVLLCTIMITMTSAAPQPFSPRGVCSYPPQMMGPAAQRICKFIEEYKNLGELTEALEEFLDAKVERSVMPLSDPEVKRQDLDHVFLRFGRTHHNL</sequence>
<protein>
    <submittedName>
        <fullName evidence="3">Uncharacterized protein LOC108683360</fullName>
    </submittedName>
</protein>
<accession>A0A8B7PSJ4</accession>
<feature type="chain" id="PRO_5034858700" evidence="1">
    <location>
        <begin position="35"/>
        <end position="115"/>
    </location>
</feature>
<organism evidence="2 3">
    <name type="scientific">Hyalella azteca</name>
    <name type="common">Amphipod</name>
    <dbReference type="NCBI Taxonomy" id="294128"/>
    <lineage>
        <taxon>Eukaryota</taxon>
        <taxon>Metazoa</taxon>
        <taxon>Ecdysozoa</taxon>
        <taxon>Arthropoda</taxon>
        <taxon>Crustacea</taxon>
        <taxon>Multicrustacea</taxon>
        <taxon>Malacostraca</taxon>
        <taxon>Eumalacostraca</taxon>
        <taxon>Peracarida</taxon>
        <taxon>Amphipoda</taxon>
        <taxon>Senticaudata</taxon>
        <taxon>Talitrida</taxon>
        <taxon>Talitroidea</taxon>
        <taxon>Hyalellidae</taxon>
        <taxon>Hyalella</taxon>
    </lineage>
</organism>
<evidence type="ECO:0000256" key="1">
    <source>
        <dbReference type="SAM" id="SignalP"/>
    </source>
</evidence>
<dbReference type="CTD" id="44324"/>
<reference evidence="3" key="1">
    <citation type="submission" date="2025-08" db="UniProtKB">
        <authorList>
            <consortium name="RefSeq"/>
        </authorList>
    </citation>
    <scope>IDENTIFICATION</scope>
    <source>
        <tissue evidence="3">Whole organism</tissue>
    </source>
</reference>
<dbReference type="OrthoDB" id="6355109at2759"/>
<keyword evidence="2" id="KW-1185">Reference proteome</keyword>
<dbReference type="RefSeq" id="XP_018028162.1">
    <property type="nucleotide sequence ID" value="XM_018172673.2"/>
</dbReference>
<dbReference type="KEGG" id="hazt:108683360"/>